<evidence type="ECO:0000313" key="4">
    <source>
        <dbReference type="Proteomes" id="UP000075420"/>
    </source>
</evidence>
<name>A0A150PIU0_SORCE</name>
<accession>A0A150PIU0</accession>
<dbReference type="PROSITE" id="PS00699">
    <property type="entry name" value="NITROGENASE_1_1"/>
    <property type="match status" value="1"/>
</dbReference>
<dbReference type="InterPro" id="IPR028994">
    <property type="entry name" value="Integrin_alpha_N"/>
</dbReference>
<feature type="chain" id="PRO_5007565635" description="VCBS repeat-containing protein" evidence="2">
    <location>
        <begin position="20"/>
        <end position="357"/>
    </location>
</feature>
<dbReference type="InterPro" id="IPR000318">
    <property type="entry name" value="Nase_comp1_CS"/>
</dbReference>
<gene>
    <name evidence="3" type="ORF">BE08_24945</name>
</gene>
<dbReference type="GO" id="GO:0016163">
    <property type="term" value="F:nitrogenase activity"/>
    <property type="evidence" value="ECO:0007669"/>
    <property type="project" value="InterPro"/>
</dbReference>
<reference evidence="3 4" key="1">
    <citation type="submission" date="2014-02" db="EMBL/GenBank/DDBJ databases">
        <title>The small core and large imbalanced accessory genome model reveals a collaborative survival strategy of Sorangium cellulosum strains in nature.</title>
        <authorList>
            <person name="Han K."/>
            <person name="Peng R."/>
            <person name="Blom J."/>
            <person name="Li Y.-Z."/>
        </authorList>
    </citation>
    <scope>NUCLEOTIDE SEQUENCE [LARGE SCALE GENOMIC DNA]</scope>
    <source>
        <strain evidence="3 4">So0157-25</strain>
    </source>
</reference>
<keyword evidence="1 2" id="KW-0732">Signal</keyword>
<dbReference type="PROSITE" id="PS51257">
    <property type="entry name" value="PROKAR_LIPOPROTEIN"/>
    <property type="match status" value="1"/>
</dbReference>
<dbReference type="PANTHER" id="PTHR46580">
    <property type="entry name" value="SENSOR KINASE-RELATED"/>
    <property type="match status" value="1"/>
</dbReference>
<sequence>MRRSVATGRLRRAAAVTHAALACACGAEPLDEGWSIAPPPSPGGAAQRASADGWEIVQAFDFNLDGMADVLWNDSARSRMAIWFMDGTRLLAPGPAIAGPRGGEWIVRANDFNFDGMGDVVWRHAGRPLISVWLMHGGQPLAQGPILPGPPGEGWTARAFDFNGDGMSDVLWNQPEQNVITVWLMNGSELLAPGPMLPGPIGGRWEVGGGADIDGDGMADVVWNDVERNLMSVWLMNGTQPIAQGPVIPGPVGEGWITIRANDFNLDGNADVLWAHEEKGMAAVWLMNGAELLAPGPTLPGPAGDGWSARAAGDVNRDGMADIVWQRDGASEMAVWLMDGSQMLAPGPVIPGPHDGG</sequence>
<dbReference type="Proteomes" id="UP000075420">
    <property type="component" value="Unassembled WGS sequence"/>
</dbReference>
<organism evidence="3 4">
    <name type="scientific">Sorangium cellulosum</name>
    <name type="common">Polyangium cellulosum</name>
    <dbReference type="NCBI Taxonomy" id="56"/>
    <lineage>
        <taxon>Bacteria</taxon>
        <taxon>Pseudomonadati</taxon>
        <taxon>Myxococcota</taxon>
        <taxon>Polyangia</taxon>
        <taxon>Polyangiales</taxon>
        <taxon>Polyangiaceae</taxon>
        <taxon>Sorangium</taxon>
    </lineage>
</organism>
<proteinExistence type="predicted"/>
<dbReference type="InterPro" id="IPR013517">
    <property type="entry name" value="FG-GAP"/>
</dbReference>
<dbReference type="Gene3D" id="2.130.10.130">
    <property type="entry name" value="Integrin alpha, N-terminal"/>
    <property type="match status" value="2"/>
</dbReference>
<dbReference type="SUPFAM" id="SSF69318">
    <property type="entry name" value="Integrin alpha N-terminal domain"/>
    <property type="match status" value="2"/>
</dbReference>
<dbReference type="PANTHER" id="PTHR46580:SF2">
    <property type="entry name" value="MAM DOMAIN-CONTAINING PROTEIN"/>
    <property type="match status" value="1"/>
</dbReference>
<evidence type="ECO:0008006" key="5">
    <source>
        <dbReference type="Google" id="ProtNLM"/>
    </source>
</evidence>
<dbReference type="Pfam" id="PF13517">
    <property type="entry name" value="FG-GAP_3"/>
    <property type="match status" value="3"/>
</dbReference>
<protein>
    <recommendedName>
        <fullName evidence="5">VCBS repeat-containing protein</fullName>
    </recommendedName>
</protein>
<evidence type="ECO:0000256" key="2">
    <source>
        <dbReference type="SAM" id="SignalP"/>
    </source>
</evidence>
<dbReference type="EMBL" id="JELY01001480">
    <property type="protein sequence ID" value="KYF55641.1"/>
    <property type="molecule type" value="Genomic_DNA"/>
</dbReference>
<evidence type="ECO:0000313" key="3">
    <source>
        <dbReference type="EMBL" id="KYF55641.1"/>
    </source>
</evidence>
<feature type="signal peptide" evidence="2">
    <location>
        <begin position="1"/>
        <end position="19"/>
    </location>
</feature>
<comment type="caution">
    <text evidence="3">The sequence shown here is derived from an EMBL/GenBank/DDBJ whole genome shotgun (WGS) entry which is preliminary data.</text>
</comment>
<dbReference type="AlphaFoldDB" id="A0A150PIU0"/>
<evidence type="ECO:0000256" key="1">
    <source>
        <dbReference type="ARBA" id="ARBA00022729"/>
    </source>
</evidence>